<accession>F4MMG1</accession>
<organism evidence="1">
    <name type="scientific">uncultured Sphingobacteriia bacterium</name>
    <dbReference type="NCBI Taxonomy" id="246143"/>
    <lineage>
        <taxon>Bacteria</taxon>
        <taxon>Pseudomonadati</taxon>
        <taxon>Bacteroidota</taxon>
        <taxon>Sphingobacteriia</taxon>
        <taxon>environmental samples</taxon>
    </lineage>
</organism>
<reference evidence="1" key="2">
    <citation type="journal article" date="2012" name="Environ. Microbiol.">
        <title>Genomic content of uncultured Bacteroidetes from contrasting oceanic provinces in the North Atlantic Ocean.</title>
        <authorList>
            <person name="Gomez-Pereira P.R."/>
            <person name="Schuler M."/>
            <person name="Fuchs B.M."/>
            <person name="Bennke C."/>
            <person name="Teeling H."/>
            <person name="Waldmann J."/>
            <person name="Richter M."/>
            <person name="Barbe V."/>
            <person name="Bataille E."/>
            <person name="Glockner F.O."/>
            <person name="Amann R."/>
        </authorList>
    </citation>
    <scope>NUCLEOTIDE SEQUENCE</scope>
</reference>
<name>F4MMG1_9BACT</name>
<reference evidence="1" key="1">
    <citation type="submission" date="2010-05" db="EMBL/GenBank/DDBJ databases">
        <authorList>
            <person name="Genoscope - CEA"/>
        </authorList>
    </citation>
    <scope>NUCLEOTIDE SEQUENCE</scope>
</reference>
<dbReference type="InterPro" id="IPR014127">
    <property type="entry name" value="CHP02757"/>
</dbReference>
<dbReference type="EMBL" id="FQ032818">
    <property type="protein sequence ID" value="CBL87324.1"/>
    <property type="molecule type" value="Genomic_DNA"/>
</dbReference>
<proteinExistence type="predicted"/>
<dbReference type="NCBIfam" id="TIGR02757">
    <property type="entry name" value="TIGR02757 family protein"/>
    <property type="match status" value="1"/>
</dbReference>
<evidence type="ECO:0008006" key="2">
    <source>
        <dbReference type="Google" id="ProtNLM"/>
    </source>
</evidence>
<protein>
    <recommendedName>
        <fullName evidence="2">TIGR02757 family protein</fullName>
    </recommendedName>
</protein>
<dbReference type="AlphaFoldDB" id="F4MMG1"/>
<dbReference type="Pfam" id="PF09674">
    <property type="entry name" value="DUF2400"/>
    <property type="match status" value="1"/>
</dbReference>
<gene>
    <name evidence="1" type="ORF">S18_1049_0004</name>
</gene>
<sequence length="260" mass="30145">MTLLEKKELLDDALELYYNQAFIEHDPISIPHQFTHPRDIEISGFFAALFAWGNRKTIINKSINLLNRMDNAPYDYVTQANAANLATLKTFKHRTFNGEDILGIVKTLQSIYSRYDSLEDALIVEDQNRQVNIKENLHKLHLLFAQSPYVAKRTMRHIASPYKKAACKRLVMYFRWMVRKDRSKVDFGLWTTIKSHQLECPLDVHVARIARELGLLQRKANDWQAVEELGRGLRAMDANDPIKYDYALFSLGLESSQITT</sequence>
<evidence type="ECO:0000313" key="1">
    <source>
        <dbReference type="EMBL" id="CBL87324.1"/>
    </source>
</evidence>